<keyword evidence="1" id="KW-0175">Coiled coil</keyword>
<evidence type="ECO:0000313" key="2">
    <source>
        <dbReference type="EMBL" id="KAB2057651.1"/>
    </source>
</evidence>
<keyword evidence="3" id="KW-1185">Reference proteome</keyword>
<proteinExistence type="predicted"/>
<dbReference type="Proteomes" id="UP000327439">
    <property type="component" value="Chromosome A11"/>
</dbReference>
<dbReference type="EMBL" id="CM018212">
    <property type="protein sequence ID" value="KAB2057651.1"/>
    <property type="molecule type" value="Genomic_DNA"/>
</dbReference>
<dbReference type="InterPro" id="IPR004320">
    <property type="entry name" value="BPS1_pln"/>
</dbReference>
<dbReference type="GO" id="GO:0048364">
    <property type="term" value="P:root development"/>
    <property type="evidence" value="ECO:0007669"/>
    <property type="project" value="InterPro"/>
</dbReference>
<dbReference type="PANTHER" id="PTHR33070">
    <property type="entry name" value="OS06G0725500 PROTEIN"/>
    <property type="match status" value="1"/>
</dbReference>
<dbReference type="Pfam" id="PF03087">
    <property type="entry name" value="BPS1"/>
    <property type="match status" value="1"/>
</dbReference>
<dbReference type="GO" id="GO:0048367">
    <property type="term" value="P:shoot system development"/>
    <property type="evidence" value="ECO:0007669"/>
    <property type="project" value="InterPro"/>
</dbReference>
<dbReference type="AlphaFoldDB" id="A0A5J5TS80"/>
<feature type="coiled-coil region" evidence="1">
    <location>
        <begin position="241"/>
        <end position="268"/>
    </location>
</feature>
<sequence length="282" mass="32050">MGGKHHVRSISLPSRSHPTTLRIEDELNRLKAWEASSPLTTCESIFTCLSGLEDLYRCMNDLLSMPSTQQVLSQLLDICGIARDNMYEIKEHVHALQSALRRRKGDSSIEESIEDNIIDLNSKFRKPKYFVKGKKLITELKQMGNKLGASPLLLDQHQDEEQYHHFSAVIRVLTQVNAISASILQSFFSFLSSTVSSKQTRWSVVSKLMMHKGVISCEENVNELESVDAALRRHTCDVEKLQMAHKRLVELESGIEGLENRLECVFRQLIKARTSLLNIISQ</sequence>
<reference evidence="3" key="1">
    <citation type="journal article" date="2020" name="Nat. Genet.">
        <title>Genomic diversifications of five Gossypium allopolyploid species and their impact on cotton improvement.</title>
        <authorList>
            <person name="Chen Z.J."/>
            <person name="Sreedasyam A."/>
            <person name="Ando A."/>
            <person name="Song Q."/>
            <person name="De Santiago L.M."/>
            <person name="Hulse-Kemp A.M."/>
            <person name="Ding M."/>
            <person name="Ye W."/>
            <person name="Kirkbride R.C."/>
            <person name="Jenkins J."/>
            <person name="Plott C."/>
            <person name="Lovell J."/>
            <person name="Lin Y.M."/>
            <person name="Vaughn R."/>
            <person name="Liu B."/>
            <person name="Simpson S."/>
            <person name="Scheffler B.E."/>
            <person name="Wen L."/>
            <person name="Saski C.A."/>
            <person name="Grover C.E."/>
            <person name="Hu G."/>
            <person name="Conover J.L."/>
            <person name="Carlson J.W."/>
            <person name="Shu S."/>
            <person name="Boston L.B."/>
            <person name="Williams M."/>
            <person name="Peterson D.G."/>
            <person name="McGee K."/>
            <person name="Jones D.C."/>
            <person name="Wendel J.F."/>
            <person name="Stelly D.M."/>
            <person name="Grimwood J."/>
            <person name="Schmutz J."/>
        </authorList>
    </citation>
    <scope>NUCLEOTIDE SEQUENCE [LARGE SCALE GENOMIC DNA]</scope>
    <source>
        <strain evidence="3">cv. 3-79</strain>
    </source>
</reference>
<accession>A0A5J5TS80</accession>
<dbReference type="OrthoDB" id="1701699at2759"/>
<evidence type="ECO:0008006" key="4">
    <source>
        <dbReference type="Google" id="ProtNLM"/>
    </source>
</evidence>
<organism evidence="2 3">
    <name type="scientific">Gossypium barbadense</name>
    <name type="common">Sea Island cotton</name>
    <name type="synonym">Hibiscus barbadensis</name>
    <dbReference type="NCBI Taxonomy" id="3634"/>
    <lineage>
        <taxon>Eukaryota</taxon>
        <taxon>Viridiplantae</taxon>
        <taxon>Streptophyta</taxon>
        <taxon>Embryophyta</taxon>
        <taxon>Tracheophyta</taxon>
        <taxon>Spermatophyta</taxon>
        <taxon>Magnoliopsida</taxon>
        <taxon>eudicotyledons</taxon>
        <taxon>Gunneridae</taxon>
        <taxon>Pentapetalae</taxon>
        <taxon>rosids</taxon>
        <taxon>malvids</taxon>
        <taxon>Malvales</taxon>
        <taxon>Malvaceae</taxon>
        <taxon>Malvoideae</taxon>
        <taxon>Gossypium</taxon>
    </lineage>
</organism>
<name>A0A5J5TS80_GOSBA</name>
<gene>
    <name evidence="2" type="ORF">ES319_A11G182000v1</name>
</gene>
<protein>
    <recommendedName>
        <fullName evidence="4">DUF241 domain-containing protein</fullName>
    </recommendedName>
</protein>
<evidence type="ECO:0000313" key="3">
    <source>
        <dbReference type="Proteomes" id="UP000327439"/>
    </source>
</evidence>
<evidence type="ECO:0000256" key="1">
    <source>
        <dbReference type="SAM" id="Coils"/>
    </source>
</evidence>
<dbReference type="PANTHER" id="PTHR33070:SF109">
    <property type="entry name" value="DOMAIN PROTEIN, PUTATIVE (DUF241)-RELATED"/>
    <property type="match status" value="1"/>
</dbReference>